<dbReference type="AlphaFoldDB" id="A0A0D0AFM4"/>
<dbReference type="STRING" id="930992.A0A0D0AFM4"/>
<keyword evidence="2" id="KW-1185">Reference proteome</keyword>
<dbReference type="InterPro" id="IPR009027">
    <property type="entry name" value="Ribosomal_bL9/RNase_H1_N"/>
</dbReference>
<sequence length="76" mass="8275">HFYNGTYFNVPTNADGQAPLYYVTRGRYIGVFSGWDATGPKVLGVSRAIFHKVDSVEKGISVVRGAIDRGDAVQVL</sequence>
<dbReference type="EMBL" id="KN835300">
    <property type="protein sequence ID" value="KIK40496.1"/>
    <property type="molecule type" value="Genomic_DNA"/>
</dbReference>
<organism evidence="1 2">
    <name type="scientific">Suillus luteus UH-Slu-Lm8-n1</name>
    <dbReference type="NCBI Taxonomy" id="930992"/>
    <lineage>
        <taxon>Eukaryota</taxon>
        <taxon>Fungi</taxon>
        <taxon>Dikarya</taxon>
        <taxon>Basidiomycota</taxon>
        <taxon>Agaricomycotina</taxon>
        <taxon>Agaricomycetes</taxon>
        <taxon>Agaricomycetidae</taxon>
        <taxon>Boletales</taxon>
        <taxon>Suillineae</taxon>
        <taxon>Suillaceae</taxon>
        <taxon>Suillus</taxon>
    </lineage>
</organism>
<reference evidence="2" key="2">
    <citation type="submission" date="2015-01" db="EMBL/GenBank/DDBJ databases">
        <title>Evolutionary Origins and Diversification of the Mycorrhizal Mutualists.</title>
        <authorList>
            <consortium name="DOE Joint Genome Institute"/>
            <consortium name="Mycorrhizal Genomics Consortium"/>
            <person name="Kohler A."/>
            <person name="Kuo A."/>
            <person name="Nagy L.G."/>
            <person name="Floudas D."/>
            <person name="Copeland A."/>
            <person name="Barry K.W."/>
            <person name="Cichocki N."/>
            <person name="Veneault-Fourrey C."/>
            <person name="LaButti K."/>
            <person name="Lindquist E.A."/>
            <person name="Lipzen A."/>
            <person name="Lundell T."/>
            <person name="Morin E."/>
            <person name="Murat C."/>
            <person name="Riley R."/>
            <person name="Ohm R."/>
            <person name="Sun H."/>
            <person name="Tunlid A."/>
            <person name="Henrissat B."/>
            <person name="Grigoriev I.V."/>
            <person name="Hibbett D.S."/>
            <person name="Martin F."/>
        </authorList>
    </citation>
    <scope>NUCLEOTIDE SEQUENCE [LARGE SCALE GENOMIC DNA]</scope>
    <source>
        <strain evidence="2">UH-Slu-Lm8-n1</strain>
    </source>
</reference>
<dbReference type="OrthoDB" id="3270804at2759"/>
<dbReference type="Proteomes" id="UP000054485">
    <property type="component" value="Unassembled WGS sequence"/>
</dbReference>
<evidence type="ECO:0000313" key="2">
    <source>
        <dbReference type="Proteomes" id="UP000054485"/>
    </source>
</evidence>
<protein>
    <submittedName>
        <fullName evidence="1">Uncharacterized protein</fullName>
    </submittedName>
</protein>
<reference evidence="1 2" key="1">
    <citation type="submission" date="2014-04" db="EMBL/GenBank/DDBJ databases">
        <authorList>
            <consortium name="DOE Joint Genome Institute"/>
            <person name="Kuo A."/>
            <person name="Ruytinx J."/>
            <person name="Rineau F."/>
            <person name="Colpaert J."/>
            <person name="Kohler A."/>
            <person name="Nagy L.G."/>
            <person name="Floudas D."/>
            <person name="Copeland A."/>
            <person name="Barry K.W."/>
            <person name="Cichocki N."/>
            <person name="Veneault-Fourrey C."/>
            <person name="LaButti K."/>
            <person name="Lindquist E.A."/>
            <person name="Lipzen A."/>
            <person name="Lundell T."/>
            <person name="Morin E."/>
            <person name="Murat C."/>
            <person name="Sun H."/>
            <person name="Tunlid A."/>
            <person name="Henrissat B."/>
            <person name="Grigoriev I.V."/>
            <person name="Hibbett D.S."/>
            <person name="Martin F."/>
            <person name="Nordberg H.P."/>
            <person name="Cantor M.N."/>
            <person name="Hua S.X."/>
        </authorList>
    </citation>
    <scope>NUCLEOTIDE SEQUENCE [LARGE SCALE GENOMIC DNA]</scope>
    <source>
        <strain evidence="1 2">UH-Slu-Lm8-n1</strain>
    </source>
</reference>
<dbReference type="InParanoid" id="A0A0D0AFM4"/>
<name>A0A0D0AFM4_9AGAM</name>
<dbReference type="SUPFAM" id="SSF55658">
    <property type="entry name" value="L9 N-domain-like"/>
    <property type="match status" value="1"/>
</dbReference>
<accession>A0A0D0AFM4</accession>
<dbReference type="HOGENOM" id="CLU_180224_0_0_1"/>
<proteinExistence type="predicted"/>
<feature type="non-terminal residue" evidence="1">
    <location>
        <position position="76"/>
    </location>
</feature>
<evidence type="ECO:0000313" key="1">
    <source>
        <dbReference type="EMBL" id="KIK40496.1"/>
    </source>
</evidence>
<gene>
    <name evidence="1" type="ORF">CY34DRAFT_87214</name>
</gene>